<dbReference type="PANTHER" id="PTHR43386:SF6">
    <property type="entry name" value="ABC TRANSPORTER PERMEASE PROTEIN"/>
    <property type="match status" value="1"/>
</dbReference>
<comment type="similarity">
    <text evidence="7">Belongs to the binding-protein-dependent transport system permease family.</text>
</comment>
<dbReference type="CDD" id="cd06261">
    <property type="entry name" value="TM_PBP2"/>
    <property type="match status" value="1"/>
</dbReference>
<accession>A0A1W6YR60</accession>
<dbReference type="AlphaFoldDB" id="A0A1W6YR60"/>
<feature type="transmembrane region" description="Helical" evidence="7">
    <location>
        <begin position="45"/>
        <end position="66"/>
    </location>
</feature>
<dbReference type="InterPro" id="IPR050366">
    <property type="entry name" value="BP-dependent_transpt_permease"/>
</dbReference>
<protein>
    <submittedName>
        <fullName evidence="10">Peptide ABC transporter permease</fullName>
    </submittedName>
</protein>
<feature type="transmembrane region" description="Helical" evidence="7">
    <location>
        <begin position="153"/>
        <end position="177"/>
    </location>
</feature>
<dbReference type="Gene3D" id="1.10.3720.10">
    <property type="entry name" value="MetI-like"/>
    <property type="match status" value="1"/>
</dbReference>
<dbReference type="PROSITE" id="PS50928">
    <property type="entry name" value="ABC_TM1"/>
    <property type="match status" value="1"/>
</dbReference>
<feature type="compositionally biased region" description="Polar residues" evidence="8">
    <location>
        <begin position="1"/>
        <end position="10"/>
    </location>
</feature>
<keyword evidence="2 7" id="KW-0813">Transport</keyword>
<feature type="transmembrane region" description="Helical" evidence="7">
    <location>
        <begin position="225"/>
        <end position="247"/>
    </location>
</feature>
<dbReference type="InterPro" id="IPR035906">
    <property type="entry name" value="MetI-like_sf"/>
</dbReference>
<dbReference type="GO" id="GO:0055085">
    <property type="term" value="P:transmembrane transport"/>
    <property type="evidence" value="ECO:0007669"/>
    <property type="project" value="InterPro"/>
</dbReference>
<keyword evidence="4 7" id="KW-0812">Transmembrane</keyword>
<keyword evidence="3" id="KW-1003">Cell membrane</keyword>
<dbReference type="PANTHER" id="PTHR43386">
    <property type="entry name" value="OLIGOPEPTIDE TRANSPORT SYSTEM PERMEASE PROTEIN APPC"/>
    <property type="match status" value="1"/>
</dbReference>
<dbReference type="Pfam" id="PF00528">
    <property type="entry name" value="BPD_transp_1"/>
    <property type="match status" value="1"/>
</dbReference>
<feature type="transmembrane region" description="Helical" evidence="7">
    <location>
        <begin position="107"/>
        <end position="132"/>
    </location>
</feature>
<evidence type="ECO:0000256" key="5">
    <source>
        <dbReference type="ARBA" id="ARBA00022989"/>
    </source>
</evidence>
<keyword evidence="11" id="KW-1185">Reference proteome</keyword>
<dbReference type="GO" id="GO:0005886">
    <property type="term" value="C:plasma membrane"/>
    <property type="evidence" value="ECO:0007669"/>
    <property type="project" value="UniProtKB-SubCell"/>
</dbReference>
<dbReference type="STRING" id="1416806.CAL12_24090"/>
<feature type="transmembrane region" description="Helical" evidence="7">
    <location>
        <begin position="267"/>
        <end position="289"/>
    </location>
</feature>
<dbReference type="SUPFAM" id="SSF161098">
    <property type="entry name" value="MetI-like"/>
    <property type="match status" value="1"/>
</dbReference>
<evidence type="ECO:0000256" key="4">
    <source>
        <dbReference type="ARBA" id="ARBA00022692"/>
    </source>
</evidence>
<evidence type="ECO:0000256" key="1">
    <source>
        <dbReference type="ARBA" id="ARBA00004651"/>
    </source>
</evidence>
<feature type="region of interest" description="Disordered" evidence="8">
    <location>
        <begin position="1"/>
        <end position="26"/>
    </location>
</feature>
<evidence type="ECO:0000313" key="10">
    <source>
        <dbReference type="EMBL" id="ARP83586.1"/>
    </source>
</evidence>
<keyword evidence="6 7" id="KW-0472">Membrane</keyword>
<dbReference type="RefSeq" id="WP_086066915.1">
    <property type="nucleotide sequence ID" value="NZ_CP021108.1"/>
</dbReference>
<evidence type="ECO:0000313" key="11">
    <source>
        <dbReference type="Proteomes" id="UP000194151"/>
    </source>
</evidence>
<dbReference type="InterPro" id="IPR025966">
    <property type="entry name" value="OppC_N"/>
</dbReference>
<evidence type="ECO:0000256" key="8">
    <source>
        <dbReference type="SAM" id="MobiDB-lite"/>
    </source>
</evidence>
<reference evidence="10 11" key="1">
    <citation type="submission" date="2017-05" db="EMBL/GenBank/DDBJ databases">
        <title>Complete and WGS of Bordetella genogroups.</title>
        <authorList>
            <person name="Spilker T."/>
            <person name="LiPuma J."/>
        </authorList>
    </citation>
    <scope>NUCLEOTIDE SEQUENCE [LARGE SCALE GENOMIC DNA]</scope>
    <source>
        <strain evidence="10 11">AU19157</strain>
    </source>
</reference>
<keyword evidence="5 7" id="KW-1133">Transmembrane helix</keyword>
<name>A0A1W6YR60_9BORD</name>
<proteinExistence type="inferred from homology"/>
<organism evidence="10 11">
    <name type="scientific">Bordetella genomosp. 8</name>
    <dbReference type="NCBI Taxonomy" id="1416806"/>
    <lineage>
        <taxon>Bacteria</taxon>
        <taxon>Pseudomonadati</taxon>
        <taxon>Pseudomonadota</taxon>
        <taxon>Betaproteobacteria</taxon>
        <taxon>Burkholderiales</taxon>
        <taxon>Alcaligenaceae</taxon>
        <taxon>Bordetella</taxon>
    </lineage>
</organism>
<dbReference type="OrthoDB" id="9783218at2"/>
<gene>
    <name evidence="10" type="ORF">CAL12_24090</name>
</gene>
<evidence type="ECO:0000259" key="9">
    <source>
        <dbReference type="PROSITE" id="PS50928"/>
    </source>
</evidence>
<dbReference type="InterPro" id="IPR000515">
    <property type="entry name" value="MetI-like"/>
</dbReference>
<evidence type="ECO:0000256" key="6">
    <source>
        <dbReference type="ARBA" id="ARBA00023136"/>
    </source>
</evidence>
<dbReference type="EMBL" id="CP021108">
    <property type="protein sequence ID" value="ARP83586.1"/>
    <property type="molecule type" value="Genomic_DNA"/>
</dbReference>
<dbReference type="Proteomes" id="UP000194151">
    <property type="component" value="Chromosome"/>
</dbReference>
<sequence length="308" mass="32635">MSENTSTTSAVDALDPRQPGPPLAAAAVDAPPSLRWRWLRKHPTLVLGIALLMAVAALALAAPWIATHNPTAINPLQRLKPPSAEHWFGTDALGRDVFSRAVWGGRVSLIVAISVAALATVLGVALGLMAGFMRWADSIIMRIMDGMMAIPDILLAIALMAVIRASLSTVILAITIPQVPRVVRLVRSLALTLREQLFVEAAHAIGTRLPVILVRHVLPNIVTPLVVQATFIAATAVLTEAVLSFLGVGVPAQVPSWGNMMAEGRNFVAVAFTVILYPGALLALTVLAINMVGDGLRDALDPRLANQL</sequence>
<evidence type="ECO:0000256" key="7">
    <source>
        <dbReference type="RuleBase" id="RU363032"/>
    </source>
</evidence>
<evidence type="ECO:0000256" key="3">
    <source>
        <dbReference type="ARBA" id="ARBA00022475"/>
    </source>
</evidence>
<dbReference type="KEGG" id="bgv:CAL12_24090"/>
<dbReference type="Pfam" id="PF12911">
    <property type="entry name" value="OppC_N"/>
    <property type="match status" value="1"/>
</dbReference>
<comment type="subcellular location">
    <subcellularLocation>
        <location evidence="1 7">Cell membrane</location>
        <topology evidence="1 7">Multi-pass membrane protein</topology>
    </subcellularLocation>
</comment>
<feature type="domain" description="ABC transmembrane type-1" evidence="9">
    <location>
        <begin position="109"/>
        <end position="293"/>
    </location>
</feature>
<evidence type="ECO:0000256" key="2">
    <source>
        <dbReference type="ARBA" id="ARBA00022448"/>
    </source>
</evidence>